<reference evidence="1 2" key="1">
    <citation type="journal article" date="2015" name="Sci. Rep.">
        <title>Genome of the facultative scuticociliatosis pathogen Pseudocohnilembus persalinus provides insight into its virulence through horizontal gene transfer.</title>
        <authorList>
            <person name="Xiong J."/>
            <person name="Wang G."/>
            <person name="Cheng J."/>
            <person name="Tian M."/>
            <person name="Pan X."/>
            <person name="Warren A."/>
            <person name="Jiang C."/>
            <person name="Yuan D."/>
            <person name="Miao W."/>
        </authorList>
    </citation>
    <scope>NUCLEOTIDE SEQUENCE [LARGE SCALE GENOMIC DNA]</scope>
    <source>
        <strain evidence="1">36N120E</strain>
    </source>
</reference>
<dbReference type="SUPFAM" id="SSF52047">
    <property type="entry name" value="RNI-like"/>
    <property type="match status" value="1"/>
</dbReference>
<gene>
    <name evidence="1" type="ORF">PPERSA_04554</name>
</gene>
<dbReference type="InParanoid" id="A0A0V0QE86"/>
<sequence length="223" mass="26645">MGNCGQSSNNEINDRFNTDENIIEQKKTVHLQNPFIEELSYKKRIKLYQILYLKALKPHLKNTQKLLEIYQKFLTEYNSIAILAREYNDYIEFYENCKKNEFSRPNQSEYPFLERLTIKFNKQWFDPEISGAQLISQNIKPVLNHDLKYISLGFDQIDLNDSGVFFLLEYMVYRFRYLEEVRLHFTECGITIQGLINILSQLNNIPFLKKIKLNLPQHNNLFL</sequence>
<proteinExistence type="predicted"/>
<organism evidence="1 2">
    <name type="scientific">Pseudocohnilembus persalinus</name>
    <name type="common">Ciliate</name>
    <dbReference type="NCBI Taxonomy" id="266149"/>
    <lineage>
        <taxon>Eukaryota</taxon>
        <taxon>Sar</taxon>
        <taxon>Alveolata</taxon>
        <taxon>Ciliophora</taxon>
        <taxon>Intramacronucleata</taxon>
        <taxon>Oligohymenophorea</taxon>
        <taxon>Scuticociliatia</taxon>
        <taxon>Philasterida</taxon>
        <taxon>Pseudocohnilembidae</taxon>
        <taxon>Pseudocohnilembus</taxon>
    </lineage>
</organism>
<keyword evidence="2" id="KW-1185">Reference proteome</keyword>
<evidence type="ECO:0000313" key="2">
    <source>
        <dbReference type="Proteomes" id="UP000054937"/>
    </source>
</evidence>
<accession>A0A0V0QE86</accession>
<dbReference type="AlphaFoldDB" id="A0A0V0QE86"/>
<dbReference type="Proteomes" id="UP000054937">
    <property type="component" value="Unassembled WGS sequence"/>
</dbReference>
<comment type="caution">
    <text evidence="1">The sequence shown here is derived from an EMBL/GenBank/DDBJ whole genome shotgun (WGS) entry which is preliminary data.</text>
</comment>
<name>A0A0V0QE86_PSEPJ</name>
<protein>
    <submittedName>
        <fullName evidence="1">Uncharacterized protein</fullName>
    </submittedName>
</protein>
<dbReference type="EMBL" id="LDAU01000185">
    <property type="protein sequence ID" value="KRX00533.1"/>
    <property type="molecule type" value="Genomic_DNA"/>
</dbReference>
<evidence type="ECO:0000313" key="1">
    <source>
        <dbReference type="EMBL" id="KRX00533.1"/>
    </source>
</evidence>